<dbReference type="AlphaFoldDB" id="A0A914E558"/>
<evidence type="ECO:0000256" key="2">
    <source>
        <dbReference type="ARBA" id="ARBA00010704"/>
    </source>
</evidence>
<proteinExistence type="inferred from homology"/>
<protein>
    <submittedName>
        <fullName evidence="8">Uncharacterized protein</fullName>
    </submittedName>
</protein>
<sequence length="876" mass="100305">MRSDESQFIPQVSLVFAHPLLKNASINLSKALDIPPIDDGEDKKEHEMGAIEVESSVEFLDPLGVSSSQLKSEVDMTKLDLKSSLPTRDDPEARLDNTLAEKKEDLIPKLDPVLAGFRPWSEIRIIILEHFKTTESLTLETSFLEPVNSKTPPRQPRPSLKDKTSTSNMTKLVDLTQEEYEKRLSNLRKLLLHFWNHGKRVECIKLITEVARILQSTVTPHFYPAQFVLITDFLDLFGNLVYERLLSKAKQERLDAGLAPLPTYFVIHDVLEQTRITTRNWFGKVQAITELVPRIYIEAALLKCMKFMDEFSIFDNVMRLCAMAQKVQHPLISAYARCYICRIGMRLNPADRAPHWKCLNDWMQTYAQQPVSLIWPALEYTIQCVSYNSVTYNDLSPLWEYCKIPEKRPIILKSMLYGVPPLYLGEHAMEACKLVTSSEIVTSDELCAFGKNLNKVEVPENVRKPILRAIWKCISRLTSLKGYMACCDVWVEFAAKYFTVNELHIILEAIIQKLSPEKKFEAHYDYLVSILQKIVDTTTVISQILNMEIFPHFLDIFQEENVRRKSAALILSAFVSRHRIGSFDDLNLAHQVIGICKRLHDSMSAYSPESEIEEVSFLIQSSLDRFNLNADPEQALAYLVSCRAALMNIDRCQKYVIQRIIALTLYVVRNAKHSSSRAMFLQACLSNLFITIPSLADPVQKLQLSIQSAQVALAAQSFLQVNAFLEYCLELFNELPSNLYQEFSNYGIYFLSFLIMVPEFHEDSFLLVFSRFFESIKSYSWSTTTDLHKGRLLLSCLQFLFELIGEKIDEVADLLRPLIRQETADKPTLSMSCLEMIALLVDGVSHTLRAVAKDAYKKCKAAPIMNKRLENLSFQE</sequence>
<dbReference type="GO" id="GO:0005768">
    <property type="term" value="C:endosome"/>
    <property type="evidence" value="ECO:0007669"/>
    <property type="project" value="UniProtKB-SubCell"/>
</dbReference>
<keyword evidence="4" id="KW-0967">Endosome</keyword>
<evidence type="ECO:0000313" key="8">
    <source>
        <dbReference type="WBParaSite" id="ACRNAN_scaffold5666.g28553.t1"/>
    </source>
</evidence>
<dbReference type="GO" id="GO:0032456">
    <property type="term" value="P:endocytic recycling"/>
    <property type="evidence" value="ECO:0007669"/>
    <property type="project" value="InterPro"/>
</dbReference>
<evidence type="ECO:0000256" key="1">
    <source>
        <dbReference type="ARBA" id="ARBA00004177"/>
    </source>
</evidence>
<evidence type="ECO:0000256" key="5">
    <source>
        <dbReference type="ARBA" id="ARBA00022927"/>
    </source>
</evidence>
<comment type="similarity">
    <text evidence="2">Belongs to the VPS35L family.</text>
</comment>
<feature type="region of interest" description="Disordered" evidence="6">
    <location>
        <begin position="144"/>
        <end position="166"/>
    </location>
</feature>
<evidence type="ECO:0000256" key="4">
    <source>
        <dbReference type="ARBA" id="ARBA00022753"/>
    </source>
</evidence>
<dbReference type="PANTHER" id="PTHR13673:SF0">
    <property type="entry name" value="VPS35 ENDOSOMAL PROTEIN-SORTING FACTOR-LIKE"/>
    <property type="match status" value="1"/>
</dbReference>
<accession>A0A914E558</accession>
<evidence type="ECO:0000256" key="6">
    <source>
        <dbReference type="SAM" id="MobiDB-lite"/>
    </source>
</evidence>
<evidence type="ECO:0000313" key="7">
    <source>
        <dbReference type="Proteomes" id="UP000887540"/>
    </source>
</evidence>
<organism evidence="7 8">
    <name type="scientific">Acrobeloides nanus</name>
    <dbReference type="NCBI Taxonomy" id="290746"/>
    <lineage>
        <taxon>Eukaryota</taxon>
        <taxon>Metazoa</taxon>
        <taxon>Ecdysozoa</taxon>
        <taxon>Nematoda</taxon>
        <taxon>Chromadorea</taxon>
        <taxon>Rhabditida</taxon>
        <taxon>Tylenchina</taxon>
        <taxon>Cephalobomorpha</taxon>
        <taxon>Cephaloboidea</taxon>
        <taxon>Cephalobidae</taxon>
        <taxon>Acrobeloides</taxon>
    </lineage>
</organism>
<dbReference type="PANTHER" id="PTHR13673">
    <property type="entry name" value="ESOPHAGEAL CANCER ASSOCIATED PROTEIN"/>
    <property type="match status" value="1"/>
</dbReference>
<dbReference type="WBParaSite" id="ACRNAN_scaffold5666.g28553.t1">
    <property type="protein sequence ID" value="ACRNAN_scaffold5666.g28553.t1"/>
    <property type="gene ID" value="ACRNAN_scaffold5666.g28553"/>
</dbReference>
<dbReference type="InterPro" id="IPR029705">
    <property type="entry name" value="VPS35L"/>
</dbReference>
<dbReference type="Proteomes" id="UP000887540">
    <property type="component" value="Unplaced"/>
</dbReference>
<comment type="subcellular location">
    <subcellularLocation>
        <location evidence="1">Endosome</location>
    </subcellularLocation>
</comment>
<evidence type="ECO:0000256" key="3">
    <source>
        <dbReference type="ARBA" id="ARBA00022448"/>
    </source>
</evidence>
<keyword evidence="7" id="KW-1185">Reference proteome</keyword>
<dbReference type="GO" id="GO:0015031">
    <property type="term" value="P:protein transport"/>
    <property type="evidence" value="ECO:0007669"/>
    <property type="project" value="UniProtKB-KW"/>
</dbReference>
<name>A0A914E558_9BILA</name>
<reference evidence="8" key="1">
    <citation type="submission" date="2022-11" db="UniProtKB">
        <authorList>
            <consortium name="WormBaseParasite"/>
        </authorList>
    </citation>
    <scope>IDENTIFICATION</scope>
</reference>
<keyword evidence="5" id="KW-0653">Protein transport</keyword>
<keyword evidence="3" id="KW-0813">Transport</keyword>